<dbReference type="PANTHER" id="PTHR30469:SF38">
    <property type="entry name" value="HLYD FAMILY SECRETION PROTEIN"/>
    <property type="match status" value="1"/>
</dbReference>
<dbReference type="PROSITE" id="PS51257">
    <property type="entry name" value="PROKAR_LIPOPROTEIN"/>
    <property type="match status" value="1"/>
</dbReference>
<keyword evidence="4" id="KW-1185">Reference proteome</keyword>
<gene>
    <name evidence="3" type="ORF">GOB87_04400</name>
</gene>
<dbReference type="Pfam" id="PF25967">
    <property type="entry name" value="RND-MFP_C"/>
    <property type="match status" value="1"/>
</dbReference>
<evidence type="ECO:0000313" key="4">
    <source>
        <dbReference type="Proteomes" id="UP000597459"/>
    </source>
</evidence>
<dbReference type="PANTHER" id="PTHR30469">
    <property type="entry name" value="MULTIDRUG RESISTANCE PROTEIN MDTA"/>
    <property type="match status" value="1"/>
</dbReference>
<dbReference type="EMBL" id="WOTH01000005">
    <property type="protein sequence ID" value="NHO53202.1"/>
    <property type="molecule type" value="Genomic_DNA"/>
</dbReference>
<accession>A0A967B3S2</accession>
<organism evidence="3 4">
    <name type="scientific">Acetobacter estunensis</name>
    <dbReference type="NCBI Taxonomy" id="104097"/>
    <lineage>
        <taxon>Bacteria</taxon>
        <taxon>Pseudomonadati</taxon>
        <taxon>Pseudomonadota</taxon>
        <taxon>Alphaproteobacteria</taxon>
        <taxon>Acetobacterales</taxon>
        <taxon>Acetobacteraceae</taxon>
        <taxon>Acetobacter</taxon>
    </lineage>
</organism>
<sequence length="369" mass="39958">MCRTRKDCIMRQSRLIFCLLPLALAGCHKKKPAPEIRPVRSLVVQPQQRTDTLSLTGQVAAHRYLTLSFRLPGKIVERTVSAGSVVHAGQLLARLDDTVPRQALRSATAEAGTARAALAQMTPLKRRADVLLPVKAISRNEYDDIVRRYRSAQEQVLATQAQVRIAQEELDRTRLLADADGIITDRMAEAGEVIAPGQAIFRLATNAGRDAQFDIPEDLLQSRVTVGTPLSVCLDAEPQSCSPAQVYEISPDADALTRTYRTKALLLQPPTTMALGSVVVGRISATGHDATFHLPPAALTTQDGKPAVWIVAPDALTVSQRLVNVGRYTTNDVSITSGLHAGDRVVTAGVQALYPDEKVSLLDEADVRP</sequence>
<dbReference type="InterPro" id="IPR058627">
    <property type="entry name" value="MdtA-like_C"/>
</dbReference>
<dbReference type="Gene3D" id="2.40.420.20">
    <property type="match status" value="1"/>
</dbReference>
<dbReference type="InterPro" id="IPR006143">
    <property type="entry name" value="RND_pump_MFP"/>
</dbReference>
<dbReference type="NCBIfam" id="TIGR01730">
    <property type="entry name" value="RND_mfp"/>
    <property type="match status" value="1"/>
</dbReference>
<dbReference type="Gene3D" id="2.40.30.170">
    <property type="match status" value="1"/>
</dbReference>
<evidence type="ECO:0000313" key="3">
    <source>
        <dbReference type="EMBL" id="NHO53202.1"/>
    </source>
</evidence>
<feature type="domain" description="Multidrug resistance protein MdtA-like C-terminal permuted SH3" evidence="2">
    <location>
        <begin position="295"/>
        <end position="351"/>
    </location>
</feature>
<proteinExistence type="inferred from homology"/>
<comment type="caution">
    <text evidence="3">The sequence shown here is derived from an EMBL/GenBank/DDBJ whole genome shotgun (WGS) entry which is preliminary data.</text>
</comment>
<reference evidence="3" key="1">
    <citation type="submission" date="2019-11" db="EMBL/GenBank/DDBJ databases">
        <title>Description of new Acetobacter species.</title>
        <authorList>
            <person name="Cleenwerck I."/>
            <person name="Sombolestani A.S."/>
        </authorList>
    </citation>
    <scope>NUCLEOTIDE SEQUENCE</scope>
    <source>
        <strain evidence="3">LMG 1626</strain>
    </source>
</reference>
<dbReference type="Gene3D" id="2.40.50.100">
    <property type="match status" value="1"/>
</dbReference>
<dbReference type="AlphaFoldDB" id="A0A967B3S2"/>
<dbReference type="GO" id="GO:0015562">
    <property type="term" value="F:efflux transmembrane transporter activity"/>
    <property type="evidence" value="ECO:0007669"/>
    <property type="project" value="TreeGrafter"/>
</dbReference>
<dbReference type="SUPFAM" id="SSF111369">
    <property type="entry name" value="HlyD-like secretion proteins"/>
    <property type="match status" value="1"/>
</dbReference>
<dbReference type="GO" id="GO:1990281">
    <property type="term" value="C:efflux pump complex"/>
    <property type="evidence" value="ECO:0007669"/>
    <property type="project" value="TreeGrafter"/>
</dbReference>
<comment type="similarity">
    <text evidence="1">Belongs to the membrane fusion protein (MFP) (TC 8.A.1) family.</text>
</comment>
<name>A0A967B3S2_9PROT</name>
<evidence type="ECO:0000259" key="2">
    <source>
        <dbReference type="Pfam" id="PF25967"/>
    </source>
</evidence>
<dbReference type="Proteomes" id="UP000597459">
    <property type="component" value="Unassembled WGS sequence"/>
</dbReference>
<evidence type="ECO:0000256" key="1">
    <source>
        <dbReference type="ARBA" id="ARBA00009477"/>
    </source>
</evidence>
<protein>
    <submittedName>
        <fullName evidence="3">Efflux RND transporter periplasmic adaptor subunit</fullName>
    </submittedName>
</protein>
<dbReference type="Gene3D" id="1.10.287.470">
    <property type="entry name" value="Helix hairpin bin"/>
    <property type="match status" value="1"/>
</dbReference>